<name>A0ACC3B1U5_9EURO</name>
<organism evidence="1 2">
    <name type="scientific">Aspergillus melleus</name>
    <dbReference type="NCBI Taxonomy" id="138277"/>
    <lineage>
        <taxon>Eukaryota</taxon>
        <taxon>Fungi</taxon>
        <taxon>Dikarya</taxon>
        <taxon>Ascomycota</taxon>
        <taxon>Pezizomycotina</taxon>
        <taxon>Eurotiomycetes</taxon>
        <taxon>Eurotiomycetidae</taxon>
        <taxon>Eurotiales</taxon>
        <taxon>Aspergillaceae</taxon>
        <taxon>Aspergillus</taxon>
        <taxon>Aspergillus subgen. Circumdati</taxon>
    </lineage>
</organism>
<evidence type="ECO:0000313" key="2">
    <source>
        <dbReference type="Proteomes" id="UP001177260"/>
    </source>
</evidence>
<sequence length="281" mass="31101">MSTSTPTPTLTVYDILMREPVQENACSPNPTKTRQTLNFKAIPYQTAWVDMPDIAKTRKSLGVPAGRKFADGSNFYTLPILVDSATNAKVGDSFDIAVYMHETYPSAGGDLFPQDVELDFRTSDTAMLVPLSELSEVARREEYVRYAEFNTHVDAAFTAHTILNVMGLPFHPASAEASKAEFCRRAGMPSFKAFHVTGEARQAVLASFEKTLGGLARLFVRDQSGPFILGGKPCYADFIVGGWLKMFSVCAPREEWEQVRGWHGGVFGKLFDGLRGFYEIN</sequence>
<protein>
    <submittedName>
        <fullName evidence="1">Uncharacterized protein</fullName>
    </submittedName>
</protein>
<reference evidence="1 2" key="1">
    <citation type="journal article" date="2023" name="ACS Omega">
        <title>Identification of the Neoaspergillic Acid Biosynthesis Gene Cluster by Establishing an In Vitro CRISPR-Ribonucleoprotein Genetic System in Aspergillus melleus.</title>
        <authorList>
            <person name="Yuan B."/>
            <person name="Grau M.F."/>
            <person name="Murata R.M."/>
            <person name="Torok T."/>
            <person name="Venkateswaran K."/>
            <person name="Stajich J.E."/>
            <person name="Wang C.C.C."/>
        </authorList>
    </citation>
    <scope>NUCLEOTIDE SEQUENCE [LARGE SCALE GENOMIC DNA]</scope>
    <source>
        <strain evidence="1 2">IMV 1140</strain>
    </source>
</reference>
<gene>
    <name evidence="1" type="ORF">N8T08_005494</name>
</gene>
<dbReference type="EMBL" id="JAOPJF010000031">
    <property type="protein sequence ID" value="KAK1144342.1"/>
    <property type="molecule type" value="Genomic_DNA"/>
</dbReference>
<comment type="caution">
    <text evidence="1">The sequence shown here is derived from an EMBL/GenBank/DDBJ whole genome shotgun (WGS) entry which is preliminary data.</text>
</comment>
<accession>A0ACC3B1U5</accession>
<proteinExistence type="predicted"/>
<evidence type="ECO:0000313" key="1">
    <source>
        <dbReference type="EMBL" id="KAK1144342.1"/>
    </source>
</evidence>
<keyword evidence="2" id="KW-1185">Reference proteome</keyword>
<dbReference type="Proteomes" id="UP001177260">
    <property type="component" value="Unassembled WGS sequence"/>
</dbReference>